<comment type="similarity">
    <text evidence="1">Belongs to the ABC transporter superfamily.</text>
</comment>
<dbReference type="SMART" id="SM00382">
    <property type="entry name" value="AAA"/>
    <property type="match status" value="2"/>
</dbReference>
<accession>A0A7G9YGA9</accession>
<dbReference type="PROSITE" id="PS00211">
    <property type="entry name" value="ABC_TRANSPORTER_1"/>
    <property type="match status" value="2"/>
</dbReference>
<evidence type="ECO:0000256" key="4">
    <source>
        <dbReference type="ARBA" id="ARBA00022840"/>
    </source>
</evidence>
<keyword evidence="2" id="KW-0813">Transport</keyword>
<name>A0A7G9YGA9_9EURY</name>
<dbReference type="InterPro" id="IPR017871">
    <property type="entry name" value="ABC_transporter-like_CS"/>
</dbReference>
<dbReference type="Gene3D" id="3.40.50.300">
    <property type="entry name" value="P-loop containing nucleotide triphosphate hydrolases"/>
    <property type="match status" value="2"/>
</dbReference>
<dbReference type="InterPro" id="IPR027417">
    <property type="entry name" value="P-loop_NTPase"/>
</dbReference>
<evidence type="ECO:0000313" key="6">
    <source>
        <dbReference type="EMBL" id="QNO47043.1"/>
    </source>
</evidence>
<keyword evidence="4 6" id="KW-0067">ATP-binding</keyword>
<evidence type="ECO:0000256" key="2">
    <source>
        <dbReference type="ARBA" id="ARBA00022448"/>
    </source>
</evidence>
<dbReference type="Pfam" id="PF08352">
    <property type="entry name" value="oligo_HPY"/>
    <property type="match status" value="2"/>
</dbReference>
<feature type="domain" description="ABC transporter" evidence="5">
    <location>
        <begin position="346"/>
        <end position="583"/>
    </location>
</feature>
<dbReference type="PANTHER" id="PTHR43776:SF7">
    <property type="entry name" value="D,D-DIPEPTIDE TRANSPORT ATP-BINDING PROTEIN DDPF-RELATED"/>
    <property type="match status" value="1"/>
</dbReference>
<sequence>MPLQFKNLNVQYRVSGSPDDRATALDNISIKINEGECVSVVGESGSGKSTLALASMKLMAPNAVVTGQVLVGGTDISGLSDSELETIRWNEIAIVFQNYGDVLNPVHRIIDQIAEPLIKNGESRSSALERSRRMLDYLKIKGGRDVLYPHQISAGERQRVLMAMALITDPGILVLDEPVASVDAITKSYLAKVINEQVDAGKAVLLITHDLSFVPLCSCRCEVLYFGSILESLPSHELLDAPRHPYTRALVRSFPMMERAKDLAGVRGVPPSMFSRSSQRSSCIFQPRCTQSIDVCSQKLPCATSRRRDGMDGTGGTDGTGGMGGVDGTDRDGYIVCHRGGIATMISVKDVSKSYNDLRVLSDISLALDEGEILALVGETGSGKTTLAYTIAGTIKPDAGEILFRGRSVADIDRKEFAKTVGIVYQSPRDSISHRFTVSEAIAEPLHIHDEFNDESPERIENALREVQLPDDEYFLQKYPHELSGGELQRVAIARALILAPDLLIADESTSFLDPSVQAKVLRLLLDLQNERGISMLFVTHDIGVARKVSDRIAVLHGGDIVENAPAHRVIANPEHPYTKQLIGVAKGGEIKGN</sequence>
<dbReference type="CDD" id="cd03257">
    <property type="entry name" value="ABC_NikE_OppD_transporters"/>
    <property type="match status" value="2"/>
</dbReference>
<gene>
    <name evidence="6" type="primary">btuD_1</name>
    <name evidence="6" type="ORF">NBCJMJBN_00004</name>
</gene>
<dbReference type="InterPro" id="IPR003593">
    <property type="entry name" value="AAA+_ATPase"/>
</dbReference>
<dbReference type="Pfam" id="PF00005">
    <property type="entry name" value="ABC_tran"/>
    <property type="match status" value="2"/>
</dbReference>
<dbReference type="PROSITE" id="PS50893">
    <property type="entry name" value="ABC_TRANSPORTER_2"/>
    <property type="match status" value="2"/>
</dbReference>
<feature type="domain" description="ABC transporter" evidence="5">
    <location>
        <begin position="3"/>
        <end position="251"/>
    </location>
</feature>
<keyword evidence="3" id="KW-0547">Nucleotide-binding</keyword>
<dbReference type="GO" id="GO:0005524">
    <property type="term" value="F:ATP binding"/>
    <property type="evidence" value="ECO:0007669"/>
    <property type="project" value="UniProtKB-KW"/>
</dbReference>
<dbReference type="InterPro" id="IPR003439">
    <property type="entry name" value="ABC_transporter-like_ATP-bd"/>
</dbReference>
<protein>
    <submittedName>
        <fullName evidence="6">Vitamin B12 import ATP-binding protein BtuD</fullName>
    </submittedName>
</protein>
<evidence type="ECO:0000256" key="1">
    <source>
        <dbReference type="ARBA" id="ARBA00005417"/>
    </source>
</evidence>
<dbReference type="InterPro" id="IPR013563">
    <property type="entry name" value="Oligopep_ABC_C"/>
</dbReference>
<dbReference type="InterPro" id="IPR050319">
    <property type="entry name" value="ABC_transp_ATP-bind"/>
</dbReference>
<dbReference type="PANTHER" id="PTHR43776">
    <property type="entry name" value="TRANSPORT ATP-BINDING PROTEIN"/>
    <property type="match status" value="1"/>
</dbReference>
<evidence type="ECO:0000256" key="3">
    <source>
        <dbReference type="ARBA" id="ARBA00022741"/>
    </source>
</evidence>
<dbReference type="SUPFAM" id="SSF52540">
    <property type="entry name" value="P-loop containing nucleoside triphosphate hydrolases"/>
    <property type="match status" value="2"/>
</dbReference>
<dbReference type="NCBIfam" id="TIGR01727">
    <property type="entry name" value="oligo_HPY"/>
    <property type="match status" value="1"/>
</dbReference>
<dbReference type="GO" id="GO:0055085">
    <property type="term" value="P:transmembrane transport"/>
    <property type="evidence" value="ECO:0007669"/>
    <property type="project" value="UniProtKB-ARBA"/>
</dbReference>
<dbReference type="AlphaFoldDB" id="A0A7G9YGA9"/>
<organism evidence="6">
    <name type="scientific">Candidatus Methanogaster sp. ANME-2c ERB4</name>
    <dbReference type="NCBI Taxonomy" id="2759911"/>
    <lineage>
        <taxon>Archaea</taxon>
        <taxon>Methanobacteriati</taxon>
        <taxon>Methanobacteriota</taxon>
        <taxon>Stenosarchaea group</taxon>
        <taxon>Methanomicrobia</taxon>
        <taxon>Methanosarcinales</taxon>
        <taxon>ANME-2 cluster</taxon>
        <taxon>Candidatus Methanogasteraceae</taxon>
        <taxon>Candidatus Methanogaster</taxon>
    </lineage>
</organism>
<proteinExistence type="inferred from homology"/>
<dbReference type="EMBL" id="MT631239">
    <property type="protein sequence ID" value="QNO47043.1"/>
    <property type="molecule type" value="Genomic_DNA"/>
</dbReference>
<dbReference type="GO" id="GO:0015833">
    <property type="term" value="P:peptide transport"/>
    <property type="evidence" value="ECO:0007669"/>
    <property type="project" value="InterPro"/>
</dbReference>
<evidence type="ECO:0000259" key="5">
    <source>
        <dbReference type="PROSITE" id="PS50893"/>
    </source>
</evidence>
<dbReference type="GO" id="GO:0016887">
    <property type="term" value="F:ATP hydrolysis activity"/>
    <property type="evidence" value="ECO:0007669"/>
    <property type="project" value="InterPro"/>
</dbReference>
<reference evidence="6" key="1">
    <citation type="submission" date="2020-06" db="EMBL/GenBank/DDBJ databases">
        <title>Unique genomic features of the anaerobic methanotrophic archaea.</title>
        <authorList>
            <person name="Chadwick G.L."/>
            <person name="Skennerton C.T."/>
            <person name="Laso-Perez R."/>
            <person name="Leu A.O."/>
            <person name="Speth D.R."/>
            <person name="Yu H."/>
            <person name="Morgan-Lang C."/>
            <person name="Hatzenpichler R."/>
            <person name="Goudeau D."/>
            <person name="Malmstrom R."/>
            <person name="Brazelton W.J."/>
            <person name="Woyke T."/>
            <person name="Hallam S.J."/>
            <person name="Tyson G.W."/>
            <person name="Wegener G."/>
            <person name="Boetius A."/>
            <person name="Orphan V."/>
        </authorList>
    </citation>
    <scope>NUCLEOTIDE SEQUENCE</scope>
</reference>